<keyword evidence="6 12" id="KW-0418">Kinase</keyword>
<dbReference type="EMBL" id="GEDC01017614">
    <property type="protein sequence ID" value="JAS19684.1"/>
    <property type="molecule type" value="Transcribed_RNA"/>
</dbReference>
<dbReference type="GO" id="GO:0005524">
    <property type="term" value="F:ATP binding"/>
    <property type="evidence" value="ECO:0007669"/>
    <property type="project" value="UniProtKB-KW"/>
</dbReference>
<keyword evidence="7" id="KW-0319">Glycerol metabolism</keyword>
<comment type="similarity">
    <text evidence="2 12">Belongs to the FGGY kinase family.</text>
</comment>
<dbReference type="CDD" id="cd07792">
    <property type="entry name" value="ASKHA_NBD_FGGY_GK1-3-like"/>
    <property type="match status" value="1"/>
</dbReference>
<evidence type="ECO:0000256" key="2">
    <source>
        <dbReference type="ARBA" id="ARBA00009156"/>
    </source>
</evidence>
<evidence type="ECO:0000259" key="15">
    <source>
        <dbReference type="Pfam" id="PF02782"/>
    </source>
</evidence>
<dbReference type="GO" id="GO:0019563">
    <property type="term" value="P:glycerol catabolic process"/>
    <property type="evidence" value="ECO:0007669"/>
    <property type="project" value="UniProtKB-UniPathway"/>
</dbReference>
<dbReference type="InterPro" id="IPR043129">
    <property type="entry name" value="ATPase_NBD"/>
</dbReference>
<dbReference type="Pfam" id="PF00370">
    <property type="entry name" value="FGGY_N"/>
    <property type="match status" value="1"/>
</dbReference>
<dbReference type="NCBIfam" id="TIGR01311">
    <property type="entry name" value="glycerol_kin"/>
    <property type="match status" value="1"/>
</dbReference>
<keyword evidence="5" id="KW-0547">Nucleotide-binding</keyword>
<evidence type="ECO:0000259" key="14">
    <source>
        <dbReference type="Pfam" id="PF00370"/>
    </source>
</evidence>
<dbReference type="SUPFAM" id="SSF53067">
    <property type="entry name" value="Actin-like ATPase domain"/>
    <property type="match status" value="2"/>
</dbReference>
<evidence type="ECO:0000313" key="16">
    <source>
        <dbReference type="EMBL" id="JAS19684.1"/>
    </source>
</evidence>
<keyword evidence="13" id="KW-0812">Transmembrane</keyword>
<comment type="pathway">
    <text evidence="1">Polyol metabolism; glycerol degradation via glycerol kinase pathway; sn-glycerol 3-phosphate from glycerol: step 1/1.</text>
</comment>
<dbReference type="GO" id="GO:0006072">
    <property type="term" value="P:glycerol-3-phosphate metabolic process"/>
    <property type="evidence" value="ECO:0007669"/>
    <property type="project" value="InterPro"/>
</dbReference>
<evidence type="ECO:0000256" key="1">
    <source>
        <dbReference type="ARBA" id="ARBA00005190"/>
    </source>
</evidence>
<organism evidence="16">
    <name type="scientific">Clastoptera arizonana</name>
    <name type="common">Arizona spittle bug</name>
    <dbReference type="NCBI Taxonomy" id="38151"/>
    <lineage>
        <taxon>Eukaryota</taxon>
        <taxon>Metazoa</taxon>
        <taxon>Ecdysozoa</taxon>
        <taxon>Arthropoda</taxon>
        <taxon>Hexapoda</taxon>
        <taxon>Insecta</taxon>
        <taxon>Pterygota</taxon>
        <taxon>Neoptera</taxon>
        <taxon>Paraneoptera</taxon>
        <taxon>Hemiptera</taxon>
        <taxon>Auchenorrhyncha</taxon>
        <taxon>Cercopoidea</taxon>
        <taxon>Clastopteridae</taxon>
        <taxon>Clastoptera</taxon>
    </lineage>
</organism>
<feature type="domain" description="Carbohydrate kinase FGGY N-terminal" evidence="14">
    <location>
        <begin position="11"/>
        <end position="265"/>
    </location>
</feature>
<dbReference type="Pfam" id="PF02782">
    <property type="entry name" value="FGGY_C"/>
    <property type="match status" value="1"/>
</dbReference>
<dbReference type="InterPro" id="IPR005999">
    <property type="entry name" value="Glycerol_kin"/>
</dbReference>
<evidence type="ECO:0000256" key="13">
    <source>
        <dbReference type="SAM" id="Phobius"/>
    </source>
</evidence>
<feature type="domain" description="Carbohydrate kinase FGGY C-terminal" evidence="15">
    <location>
        <begin position="275"/>
        <end position="464"/>
    </location>
</feature>
<protein>
    <recommendedName>
        <fullName evidence="11">Probable glycerol kinase</fullName>
        <ecNumber evidence="3">2.7.1.30</ecNumber>
    </recommendedName>
    <alternativeName>
        <fullName evidence="9">ATP:glycerol 3-phosphotransferase</fullName>
    </alternativeName>
</protein>
<evidence type="ECO:0000256" key="6">
    <source>
        <dbReference type="ARBA" id="ARBA00022777"/>
    </source>
</evidence>
<keyword evidence="4 12" id="KW-0808">Transferase</keyword>
<dbReference type="PIRSF" id="PIRSF000538">
    <property type="entry name" value="GlpK"/>
    <property type="match status" value="1"/>
</dbReference>
<dbReference type="Gene3D" id="3.30.420.40">
    <property type="match status" value="2"/>
</dbReference>
<dbReference type="PANTHER" id="PTHR10196">
    <property type="entry name" value="SUGAR KINASE"/>
    <property type="match status" value="1"/>
</dbReference>
<accession>A0A1B6D1V9</accession>
<dbReference type="InterPro" id="IPR018485">
    <property type="entry name" value="FGGY_C"/>
</dbReference>
<keyword evidence="13" id="KW-1133">Transmembrane helix</keyword>
<evidence type="ECO:0000256" key="8">
    <source>
        <dbReference type="ARBA" id="ARBA00022840"/>
    </source>
</evidence>
<dbReference type="PANTHER" id="PTHR10196:SF69">
    <property type="entry name" value="GLYCEROL KINASE"/>
    <property type="match status" value="1"/>
</dbReference>
<dbReference type="GO" id="GO:0005739">
    <property type="term" value="C:mitochondrion"/>
    <property type="evidence" value="ECO:0007669"/>
    <property type="project" value="TreeGrafter"/>
</dbReference>
<evidence type="ECO:0000256" key="4">
    <source>
        <dbReference type="ARBA" id="ARBA00022679"/>
    </source>
</evidence>
<dbReference type="UniPathway" id="UPA00618">
    <property type="reaction ID" value="UER00672"/>
</dbReference>
<dbReference type="FunFam" id="3.30.420.40:FF:000108">
    <property type="entry name" value="Glycerol kinase, glycosomal"/>
    <property type="match status" value="1"/>
</dbReference>
<evidence type="ECO:0000256" key="9">
    <source>
        <dbReference type="ARBA" id="ARBA00043149"/>
    </source>
</evidence>
<dbReference type="InterPro" id="IPR042018">
    <property type="entry name" value="GK1-3_metazoan-type"/>
</dbReference>
<evidence type="ECO:0000256" key="7">
    <source>
        <dbReference type="ARBA" id="ARBA00022798"/>
    </source>
</evidence>
<sequence>MSVRGRFGPLVGAIDEGTSSARFLVFAATTAEVLTYHQVHINQICPREGWVEQDPLEILFAVQECIKHSVDNLIKLDIDPGDIITTGITNQRETTIVWDPNSGKPLYNAIVWLDVRNADTVDDILSKIHGKNCELLKPLCGLPISTYFSALKLRWLIDNVPEVQNAIKCERCYFGTVDTWLIWNLTGGVNGGLHITDVTNASRTMLMNLRTLQWDLSLCKFFGIPLHILPKIRSSSEIYGFLSEGPLHGIPISGCLGDQQAALMGQMCWKQGQAKNTYGTGCFLLYNTGTAMVQSNHGLLTTIAFKMGPNAPVIYALEGSIAIAGAAIKWLRDNLQVLNSMSELTHFEGLTGRNDIVFVPAFSGLYAPYWRKDARSVICGLTFDTTKENLIQSTLEAVCFQTRDILEAMNQDCGIPLTKLLVDGGMTVNKYVMQMQADFCGIPVVRPLMTETTALGAAMAAGSADGINVWNLKTIQPVPSDTFLPTISEDERDIKYSNWKKAIKRSLGWDLAAAKKEQIRSLSEVSFLTTELKKPTNLLSIVPGSIFVMTAISLLLSSQYLK</sequence>
<dbReference type="InterPro" id="IPR018484">
    <property type="entry name" value="FGGY_N"/>
</dbReference>
<name>A0A1B6D1V9_9HEMI</name>
<evidence type="ECO:0000256" key="10">
    <source>
        <dbReference type="ARBA" id="ARBA00052101"/>
    </source>
</evidence>
<dbReference type="InterPro" id="IPR018483">
    <property type="entry name" value="Carb_kinase_FGGY_CS"/>
</dbReference>
<dbReference type="PROSITE" id="PS00445">
    <property type="entry name" value="FGGY_KINASES_2"/>
    <property type="match status" value="1"/>
</dbReference>
<comment type="catalytic activity">
    <reaction evidence="10">
        <text>glycerol + ATP = sn-glycerol 3-phosphate + ADP + H(+)</text>
        <dbReference type="Rhea" id="RHEA:21644"/>
        <dbReference type="ChEBI" id="CHEBI:15378"/>
        <dbReference type="ChEBI" id="CHEBI:17754"/>
        <dbReference type="ChEBI" id="CHEBI:30616"/>
        <dbReference type="ChEBI" id="CHEBI:57597"/>
        <dbReference type="ChEBI" id="CHEBI:456216"/>
        <dbReference type="EC" id="2.7.1.30"/>
    </reaction>
</comment>
<keyword evidence="13" id="KW-0472">Membrane</keyword>
<dbReference type="EC" id="2.7.1.30" evidence="3"/>
<feature type="transmembrane region" description="Helical" evidence="13">
    <location>
        <begin position="538"/>
        <end position="556"/>
    </location>
</feature>
<evidence type="ECO:0000256" key="3">
    <source>
        <dbReference type="ARBA" id="ARBA00012099"/>
    </source>
</evidence>
<dbReference type="AlphaFoldDB" id="A0A1B6D1V9"/>
<evidence type="ECO:0000256" key="5">
    <source>
        <dbReference type="ARBA" id="ARBA00022741"/>
    </source>
</evidence>
<keyword evidence="8" id="KW-0067">ATP-binding</keyword>
<dbReference type="NCBIfam" id="NF000756">
    <property type="entry name" value="PRK00047.1"/>
    <property type="match status" value="1"/>
</dbReference>
<dbReference type="InterPro" id="IPR000577">
    <property type="entry name" value="Carb_kinase_FGGY"/>
</dbReference>
<dbReference type="PROSITE" id="PS00933">
    <property type="entry name" value="FGGY_KINASES_1"/>
    <property type="match status" value="1"/>
</dbReference>
<evidence type="ECO:0000256" key="12">
    <source>
        <dbReference type="RuleBase" id="RU003733"/>
    </source>
</evidence>
<dbReference type="GO" id="GO:0004370">
    <property type="term" value="F:glycerol kinase activity"/>
    <property type="evidence" value="ECO:0007669"/>
    <property type="project" value="UniProtKB-EC"/>
</dbReference>
<evidence type="ECO:0000256" key="11">
    <source>
        <dbReference type="ARBA" id="ARBA00071571"/>
    </source>
</evidence>
<proteinExistence type="inferred from homology"/>
<reference evidence="16" key="1">
    <citation type="submission" date="2015-12" db="EMBL/GenBank/DDBJ databases">
        <title>De novo transcriptome assembly of four potential Pierce s Disease insect vectors from Arizona vineyards.</title>
        <authorList>
            <person name="Tassone E.E."/>
        </authorList>
    </citation>
    <scope>NUCLEOTIDE SEQUENCE</scope>
</reference>
<gene>
    <name evidence="16" type="ORF">g.22225</name>
</gene>
<dbReference type="FunFam" id="3.30.420.40:FF:000177">
    <property type="entry name" value="Glycerol kinase"/>
    <property type="match status" value="1"/>
</dbReference>